<keyword evidence="7 8" id="KW-0472">Membrane</keyword>
<feature type="transmembrane region" description="Helical" evidence="8">
    <location>
        <begin position="192"/>
        <end position="213"/>
    </location>
</feature>
<accession>A0ABN1QGV8</accession>
<feature type="transmembrane region" description="Helical" evidence="8">
    <location>
        <begin position="234"/>
        <end position="256"/>
    </location>
</feature>
<evidence type="ECO:0000256" key="7">
    <source>
        <dbReference type="ARBA" id="ARBA00023136"/>
    </source>
</evidence>
<keyword evidence="10" id="KW-1185">Reference proteome</keyword>
<evidence type="ECO:0000256" key="5">
    <source>
        <dbReference type="ARBA" id="ARBA00022692"/>
    </source>
</evidence>
<evidence type="ECO:0000256" key="4">
    <source>
        <dbReference type="ARBA" id="ARBA00022475"/>
    </source>
</evidence>
<evidence type="ECO:0000256" key="6">
    <source>
        <dbReference type="ARBA" id="ARBA00022989"/>
    </source>
</evidence>
<keyword evidence="6 8" id="KW-1133">Transmembrane helix</keyword>
<evidence type="ECO:0000256" key="2">
    <source>
        <dbReference type="ARBA" id="ARBA00007935"/>
    </source>
</evidence>
<evidence type="ECO:0000256" key="8">
    <source>
        <dbReference type="SAM" id="Phobius"/>
    </source>
</evidence>
<dbReference type="CDD" id="cd06550">
    <property type="entry name" value="TM_ABC_iron-siderophores_like"/>
    <property type="match status" value="1"/>
</dbReference>
<keyword evidence="3" id="KW-0813">Transport</keyword>
<comment type="subcellular location">
    <subcellularLocation>
        <location evidence="1">Cell membrane</location>
        <topology evidence="1">Multi-pass membrane protein</topology>
    </subcellularLocation>
</comment>
<feature type="transmembrane region" description="Helical" evidence="8">
    <location>
        <begin position="88"/>
        <end position="110"/>
    </location>
</feature>
<feature type="transmembrane region" description="Helical" evidence="8">
    <location>
        <begin position="307"/>
        <end position="324"/>
    </location>
</feature>
<dbReference type="EMBL" id="BAAAHH010000004">
    <property type="protein sequence ID" value="GAA0942553.1"/>
    <property type="molecule type" value="Genomic_DNA"/>
</dbReference>
<feature type="transmembrane region" description="Helical" evidence="8">
    <location>
        <begin position="56"/>
        <end position="76"/>
    </location>
</feature>
<dbReference type="SUPFAM" id="SSF81345">
    <property type="entry name" value="ABC transporter involved in vitamin B12 uptake, BtuC"/>
    <property type="match status" value="1"/>
</dbReference>
<dbReference type="Gene3D" id="1.10.3470.10">
    <property type="entry name" value="ABC transporter involved in vitamin B12 uptake, BtuC"/>
    <property type="match status" value="1"/>
</dbReference>
<evidence type="ECO:0000313" key="10">
    <source>
        <dbReference type="Proteomes" id="UP001500665"/>
    </source>
</evidence>
<sequence length="331" mass="33580">MTRRTTGLLVLIALLAATAVLSVAVGAKSIPLPDVWQVLLHRDGTDDAIVVWERRIPRTLLGIAVGAALGLAGALMQALSRNPLADPGLLGVNAGAAAAVGATGLFLPLAGTVQNAAFAILGAGLATVLVYTLGRGGTTGKTNPVQLVLAGMAVSAVLIGFTSAVRLIDTDSADQLRFWMVGSLAVTDPGEILLAVPFLAAGALVGLAISGRLDALALGDDTSQALGDSPARTRVLAIVSITLLCGAATAVAGPITFLGLMVPHAVRLFTGPNQRWILPLSMICAPVILLAADIVGRVIARPGELEAGVVTAFVGAPVFIALVRRRRTAGL</sequence>
<protein>
    <submittedName>
        <fullName evidence="9">Iron chelate uptake ABC transporter family permease subunit</fullName>
    </submittedName>
</protein>
<organism evidence="9 10">
    <name type="scientific">Actinocorallia libanotica</name>
    <dbReference type="NCBI Taxonomy" id="46162"/>
    <lineage>
        <taxon>Bacteria</taxon>
        <taxon>Bacillati</taxon>
        <taxon>Actinomycetota</taxon>
        <taxon>Actinomycetes</taxon>
        <taxon>Streptosporangiales</taxon>
        <taxon>Thermomonosporaceae</taxon>
        <taxon>Actinocorallia</taxon>
    </lineage>
</organism>
<evidence type="ECO:0000256" key="3">
    <source>
        <dbReference type="ARBA" id="ARBA00022448"/>
    </source>
</evidence>
<dbReference type="PANTHER" id="PTHR30472">
    <property type="entry name" value="FERRIC ENTEROBACTIN TRANSPORT SYSTEM PERMEASE PROTEIN"/>
    <property type="match status" value="1"/>
</dbReference>
<evidence type="ECO:0000313" key="9">
    <source>
        <dbReference type="EMBL" id="GAA0942553.1"/>
    </source>
</evidence>
<dbReference type="Proteomes" id="UP001500665">
    <property type="component" value="Unassembled WGS sequence"/>
</dbReference>
<dbReference type="Pfam" id="PF01032">
    <property type="entry name" value="FecCD"/>
    <property type="match status" value="1"/>
</dbReference>
<feature type="transmembrane region" description="Helical" evidence="8">
    <location>
        <begin position="116"/>
        <end position="133"/>
    </location>
</feature>
<proteinExistence type="inferred from homology"/>
<keyword evidence="4" id="KW-1003">Cell membrane</keyword>
<dbReference type="PANTHER" id="PTHR30472:SF1">
    <property type="entry name" value="FE(3+) DICITRATE TRANSPORT SYSTEM PERMEASE PROTEIN FECC-RELATED"/>
    <property type="match status" value="1"/>
</dbReference>
<dbReference type="InterPro" id="IPR000522">
    <property type="entry name" value="ABC_transptr_permease_BtuC"/>
</dbReference>
<evidence type="ECO:0000256" key="1">
    <source>
        <dbReference type="ARBA" id="ARBA00004651"/>
    </source>
</evidence>
<comment type="caution">
    <text evidence="9">The sequence shown here is derived from an EMBL/GenBank/DDBJ whole genome shotgun (WGS) entry which is preliminary data.</text>
</comment>
<reference evidence="9 10" key="1">
    <citation type="journal article" date="2019" name="Int. J. Syst. Evol. Microbiol.">
        <title>The Global Catalogue of Microorganisms (GCM) 10K type strain sequencing project: providing services to taxonomists for standard genome sequencing and annotation.</title>
        <authorList>
            <consortium name="The Broad Institute Genomics Platform"/>
            <consortium name="The Broad Institute Genome Sequencing Center for Infectious Disease"/>
            <person name="Wu L."/>
            <person name="Ma J."/>
        </authorList>
    </citation>
    <scope>NUCLEOTIDE SEQUENCE [LARGE SCALE GENOMIC DNA]</scope>
    <source>
        <strain evidence="9 10">JCM 10696</strain>
    </source>
</reference>
<gene>
    <name evidence="9" type="ORF">GCM10009550_13820</name>
</gene>
<keyword evidence="5 8" id="KW-0812">Transmembrane</keyword>
<feature type="transmembrane region" description="Helical" evidence="8">
    <location>
        <begin position="145"/>
        <end position="168"/>
    </location>
</feature>
<comment type="similarity">
    <text evidence="2">Belongs to the binding-protein-dependent transport system permease family. FecCD subfamily.</text>
</comment>
<feature type="transmembrane region" description="Helical" evidence="8">
    <location>
        <begin position="276"/>
        <end position="295"/>
    </location>
</feature>
<dbReference type="InterPro" id="IPR037294">
    <property type="entry name" value="ABC_BtuC-like"/>
</dbReference>
<name>A0ABN1QGV8_9ACTN</name>
<dbReference type="RefSeq" id="WP_344237938.1">
    <property type="nucleotide sequence ID" value="NZ_BAAAHH010000004.1"/>
</dbReference>